<dbReference type="PANTHER" id="PTHR35527:SF2">
    <property type="entry name" value="HYDROLASE"/>
    <property type="match status" value="1"/>
</dbReference>
<dbReference type="EMBL" id="JBHTIM010000001">
    <property type="protein sequence ID" value="MFD0779831.1"/>
    <property type="molecule type" value="Genomic_DNA"/>
</dbReference>
<dbReference type="InterPro" id="IPR052193">
    <property type="entry name" value="Peptidase_C59"/>
</dbReference>
<sequence length="337" mass="37002">MCTRVVWPDAGGSVIVARSMDYHRDLATNLWILPRGIRRTDGVRDTMAWTARHGSVVATAFDMITVDGINEAGLAGHVLWLAESTYGELETSRPALSQAVWLQYFLDLFSTVAEAVAWARAADVQVVPLADPVSGEVPAIHLALDDATGDSAIFEYVDGRMQIHHDRAYRVMTNSPTYDRQLELLREIDAWGGDRPLPGTTAAPDRFARATYYVERLPQPQTQIEAIASMFSVIRNTAQPYRLPDPGRPDVSQTIWQVVADLTRRRYVFESATRPNIVWVDLDDVDFAEGSGQRLLDLGSGLAIEGGLAGNVSAAFAPSDALQFLTLSTVEAATRGR</sequence>
<protein>
    <submittedName>
        <fullName evidence="4">Linear amide C-N hydrolase</fullName>
    </submittedName>
</protein>
<evidence type="ECO:0000256" key="1">
    <source>
        <dbReference type="ARBA" id="ARBA00006625"/>
    </source>
</evidence>
<evidence type="ECO:0000256" key="2">
    <source>
        <dbReference type="ARBA" id="ARBA00022801"/>
    </source>
</evidence>
<comment type="similarity">
    <text evidence="1">Belongs to the peptidase C59 family.</text>
</comment>
<feature type="domain" description="Choloylglycine hydrolase/NAAA C-terminal" evidence="3">
    <location>
        <begin position="2"/>
        <end position="286"/>
    </location>
</feature>
<keyword evidence="5" id="KW-1185">Reference proteome</keyword>
<dbReference type="CDD" id="cd01902">
    <property type="entry name" value="Ntn_CGH"/>
    <property type="match status" value="1"/>
</dbReference>
<evidence type="ECO:0000313" key="4">
    <source>
        <dbReference type="EMBL" id="MFD0779831.1"/>
    </source>
</evidence>
<dbReference type="PANTHER" id="PTHR35527">
    <property type="entry name" value="CHOLOYLGLYCINE HYDROLASE"/>
    <property type="match status" value="1"/>
</dbReference>
<dbReference type="Gene3D" id="3.60.60.10">
    <property type="entry name" value="Penicillin V Acylase, Chain A"/>
    <property type="match status" value="1"/>
</dbReference>
<proteinExistence type="inferred from homology"/>
<keyword evidence="2 4" id="KW-0378">Hydrolase</keyword>
<dbReference type="Pfam" id="PF02275">
    <property type="entry name" value="CBAH"/>
    <property type="match status" value="1"/>
</dbReference>
<evidence type="ECO:0000313" key="5">
    <source>
        <dbReference type="Proteomes" id="UP001597042"/>
    </source>
</evidence>
<dbReference type="GO" id="GO:0016787">
    <property type="term" value="F:hydrolase activity"/>
    <property type="evidence" value="ECO:0007669"/>
    <property type="project" value="UniProtKB-KW"/>
</dbReference>
<gene>
    <name evidence="4" type="ORF">ACFQZV_00785</name>
</gene>
<comment type="caution">
    <text evidence="4">The sequence shown here is derived from an EMBL/GenBank/DDBJ whole genome shotgun (WGS) entry which is preliminary data.</text>
</comment>
<accession>A0ABW2ZMU8</accession>
<dbReference type="InterPro" id="IPR029055">
    <property type="entry name" value="Ntn_hydrolases_N"/>
</dbReference>
<evidence type="ECO:0000259" key="3">
    <source>
        <dbReference type="Pfam" id="PF02275"/>
    </source>
</evidence>
<name>A0ABW2ZMU8_9MICO</name>
<dbReference type="RefSeq" id="WP_378751301.1">
    <property type="nucleotide sequence ID" value="NZ_JBHSSV010000005.1"/>
</dbReference>
<reference evidence="5" key="1">
    <citation type="journal article" date="2019" name="Int. J. Syst. Evol. Microbiol.">
        <title>The Global Catalogue of Microorganisms (GCM) 10K type strain sequencing project: providing services to taxonomists for standard genome sequencing and annotation.</title>
        <authorList>
            <consortium name="The Broad Institute Genomics Platform"/>
            <consortium name="The Broad Institute Genome Sequencing Center for Infectious Disease"/>
            <person name="Wu L."/>
            <person name="Ma J."/>
        </authorList>
    </citation>
    <scope>NUCLEOTIDE SEQUENCE [LARGE SCALE GENOMIC DNA]</scope>
    <source>
        <strain evidence="5">CCUG 50754</strain>
    </source>
</reference>
<organism evidence="4 5">
    <name type="scientific">Microbacterium koreense</name>
    <dbReference type="NCBI Taxonomy" id="323761"/>
    <lineage>
        <taxon>Bacteria</taxon>
        <taxon>Bacillati</taxon>
        <taxon>Actinomycetota</taxon>
        <taxon>Actinomycetes</taxon>
        <taxon>Micrococcales</taxon>
        <taxon>Microbacteriaceae</taxon>
        <taxon>Microbacterium</taxon>
    </lineage>
</organism>
<dbReference type="Proteomes" id="UP001597042">
    <property type="component" value="Unassembled WGS sequence"/>
</dbReference>
<dbReference type="InterPro" id="IPR029132">
    <property type="entry name" value="CBAH/NAAA_C"/>
</dbReference>
<dbReference type="SUPFAM" id="SSF56235">
    <property type="entry name" value="N-terminal nucleophile aminohydrolases (Ntn hydrolases)"/>
    <property type="match status" value="1"/>
</dbReference>